<evidence type="ECO:0000256" key="1">
    <source>
        <dbReference type="SAM" id="Phobius"/>
    </source>
</evidence>
<sequence>MDPVTHGLIGATASQSFANKRTLRASAFTGLASAMLADLDVVISSASDPLLNLEMHRQFTHSLIFIPVGALIATVLLWWFVRKYLTLKQTYMFSLAGYATAGLMDLITSYGVLLFWPFSSGRFSLDIISVFDPLFTLGVLIFTGLAFYKKEKMYARLSFGWVVVYLLFAFTQQQKGIRTAQEIARSNNHEIQQLIVKPTIANQLLWSIHYTTGDSLYSYGVRSLPFADPVIYEGDAAALLQWKENYAEFEGSILYQDIQRFSDLSEGVLIQHPDHENVIGDGRYSMLPTTTSPLWGIEIDTTRPNRHVEFGTYRDANPEVRQAFMDMLFGREIKIR</sequence>
<protein>
    <submittedName>
        <fullName evidence="2">Metal-dependent hydrolase</fullName>
    </submittedName>
</protein>
<dbReference type="PANTHER" id="PTHR40031:SF1">
    <property type="entry name" value="MEMBRANE-BOUND METAL-DEPENDENT HYDROLASE"/>
    <property type="match status" value="1"/>
</dbReference>
<feature type="transmembrane region" description="Helical" evidence="1">
    <location>
        <begin position="127"/>
        <end position="147"/>
    </location>
</feature>
<accession>A0ABW5JN37</accession>
<evidence type="ECO:0000313" key="2">
    <source>
        <dbReference type="EMBL" id="MFD2533467.1"/>
    </source>
</evidence>
<keyword evidence="2" id="KW-0378">Hydrolase</keyword>
<evidence type="ECO:0000313" key="3">
    <source>
        <dbReference type="Proteomes" id="UP001597460"/>
    </source>
</evidence>
<dbReference type="EMBL" id="JBHULI010000025">
    <property type="protein sequence ID" value="MFD2533467.1"/>
    <property type="molecule type" value="Genomic_DNA"/>
</dbReference>
<dbReference type="PANTHER" id="PTHR40031">
    <property type="entry name" value="HYPOTHETICAL MEMBRANE SPANNING PROTEIN"/>
    <property type="match status" value="1"/>
</dbReference>
<dbReference type="InterPro" id="IPR007404">
    <property type="entry name" value="YdjM-like"/>
</dbReference>
<organism evidence="2 3">
    <name type="scientific">Gracilimonas halophila</name>
    <dbReference type="NCBI Taxonomy" id="1834464"/>
    <lineage>
        <taxon>Bacteria</taxon>
        <taxon>Pseudomonadati</taxon>
        <taxon>Balneolota</taxon>
        <taxon>Balneolia</taxon>
        <taxon>Balneolales</taxon>
        <taxon>Balneolaceae</taxon>
        <taxon>Gracilimonas</taxon>
    </lineage>
</organism>
<gene>
    <name evidence="2" type="ORF">ACFSVN_13515</name>
</gene>
<reference evidence="3" key="1">
    <citation type="journal article" date="2019" name="Int. J. Syst. Evol. Microbiol.">
        <title>The Global Catalogue of Microorganisms (GCM) 10K type strain sequencing project: providing services to taxonomists for standard genome sequencing and annotation.</title>
        <authorList>
            <consortium name="The Broad Institute Genomics Platform"/>
            <consortium name="The Broad Institute Genome Sequencing Center for Infectious Disease"/>
            <person name="Wu L."/>
            <person name="Ma J."/>
        </authorList>
    </citation>
    <scope>NUCLEOTIDE SEQUENCE [LARGE SCALE GENOMIC DNA]</scope>
    <source>
        <strain evidence="3">KCTC 52042</strain>
    </source>
</reference>
<feature type="transmembrane region" description="Helical" evidence="1">
    <location>
        <begin position="59"/>
        <end position="81"/>
    </location>
</feature>
<feature type="transmembrane region" description="Helical" evidence="1">
    <location>
        <begin position="93"/>
        <end position="115"/>
    </location>
</feature>
<keyword evidence="3" id="KW-1185">Reference proteome</keyword>
<keyword evidence="1" id="KW-0472">Membrane</keyword>
<name>A0ABW5JN37_9BACT</name>
<dbReference type="GO" id="GO:0016787">
    <property type="term" value="F:hydrolase activity"/>
    <property type="evidence" value="ECO:0007669"/>
    <property type="project" value="UniProtKB-KW"/>
</dbReference>
<keyword evidence="1" id="KW-0812">Transmembrane</keyword>
<dbReference type="InterPro" id="IPR053170">
    <property type="entry name" value="Transcription_regulator"/>
</dbReference>
<dbReference type="Proteomes" id="UP001597460">
    <property type="component" value="Unassembled WGS sequence"/>
</dbReference>
<feature type="transmembrane region" description="Helical" evidence="1">
    <location>
        <begin position="154"/>
        <end position="171"/>
    </location>
</feature>
<dbReference type="RefSeq" id="WP_390303820.1">
    <property type="nucleotide sequence ID" value="NZ_JBHULI010000025.1"/>
</dbReference>
<dbReference type="Pfam" id="PF04307">
    <property type="entry name" value="YdjM"/>
    <property type="match status" value="1"/>
</dbReference>
<proteinExistence type="predicted"/>
<keyword evidence="1" id="KW-1133">Transmembrane helix</keyword>
<comment type="caution">
    <text evidence="2">The sequence shown here is derived from an EMBL/GenBank/DDBJ whole genome shotgun (WGS) entry which is preliminary data.</text>
</comment>